<feature type="domain" description="PEGA" evidence="1">
    <location>
        <begin position="32"/>
        <end position="83"/>
    </location>
</feature>
<reference evidence="2 3" key="1">
    <citation type="submission" date="2021-05" db="EMBL/GenBank/DDBJ databases">
        <title>A novel Methanospirillum isolate from a pyrite-forming mixed culture.</title>
        <authorList>
            <person name="Bunk B."/>
            <person name="Sproer C."/>
            <person name="Spring S."/>
            <person name="Pester M."/>
        </authorList>
    </citation>
    <scope>NUCLEOTIDE SEQUENCE [LARGE SCALE GENOMIC DNA]</scope>
    <source>
        <strain evidence="2 3">J.3.6.1-F.2.7.3</strain>
    </source>
</reference>
<name>A0A8E7EIP4_9EURY</name>
<accession>A0A8E7EIP4</accession>
<dbReference type="RefSeq" id="WP_214418465.1">
    <property type="nucleotide sequence ID" value="NZ_CP075546.1"/>
</dbReference>
<evidence type="ECO:0000313" key="3">
    <source>
        <dbReference type="Proteomes" id="UP000680656"/>
    </source>
</evidence>
<dbReference type="InterPro" id="IPR013229">
    <property type="entry name" value="PEGA"/>
</dbReference>
<feature type="domain" description="PEGA" evidence="1">
    <location>
        <begin position="108"/>
        <end position="173"/>
    </location>
</feature>
<protein>
    <submittedName>
        <fullName evidence="2">PEGA domain-containing protein</fullName>
    </submittedName>
</protein>
<sequence>MKGPILVFFVILFLTGNFSVQGEVQMNSQNGGSYSITSVPAGAYVKINGIQIGITPLLYIPNSSILVPFSLDIGKPGYYNITLNVSQLVHSGAQELISLNLIPMPKTGEIHITSHPDGCLIQLDTNKTVPSPYTFTSVPEGKHSIVISKTGYKSYHNSQIQVEPDSLTALQIYLIPNYERKELVVTTSPPDANIIVDEIYRGTSLKNLPLYIGPLGDGQHTVLARLQGYRENIATVSTKQDLSTNLHLFLNSVNQAPTSSSIRIKTIPIGSDVTLNGIWVGTVPETGFLILNDIPPNRYKITLSLTGYQNYSEWVFPIEGETITIDKKLEKMI</sequence>
<dbReference type="KEGG" id="mrtj:KHC33_09745"/>
<evidence type="ECO:0000259" key="1">
    <source>
        <dbReference type="Pfam" id="PF08308"/>
    </source>
</evidence>
<dbReference type="AlphaFoldDB" id="A0A8E7EIP4"/>
<dbReference type="PANTHER" id="PTHR36194:SF1">
    <property type="entry name" value="S-LAYER-LIKE PROTEIN"/>
    <property type="match status" value="1"/>
</dbReference>
<dbReference type="EMBL" id="CP075546">
    <property type="protein sequence ID" value="QVV87645.1"/>
    <property type="molecule type" value="Genomic_DNA"/>
</dbReference>
<evidence type="ECO:0000313" key="2">
    <source>
        <dbReference type="EMBL" id="QVV87645.1"/>
    </source>
</evidence>
<dbReference type="PANTHER" id="PTHR36194">
    <property type="entry name" value="S-LAYER-LIKE PROTEIN"/>
    <property type="match status" value="1"/>
</dbReference>
<dbReference type="Proteomes" id="UP000680656">
    <property type="component" value="Chromosome"/>
</dbReference>
<feature type="domain" description="PEGA" evidence="1">
    <location>
        <begin position="182"/>
        <end position="251"/>
    </location>
</feature>
<organism evidence="2 3">
    <name type="scientific">Methanospirillum purgamenti</name>
    <dbReference type="NCBI Taxonomy" id="2834276"/>
    <lineage>
        <taxon>Archaea</taxon>
        <taxon>Methanobacteriati</taxon>
        <taxon>Methanobacteriota</taxon>
        <taxon>Stenosarchaea group</taxon>
        <taxon>Methanomicrobia</taxon>
        <taxon>Methanomicrobiales</taxon>
        <taxon>Methanospirillaceae</taxon>
        <taxon>Methanospirillum</taxon>
    </lineage>
</organism>
<dbReference type="Pfam" id="PF08308">
    <property type="entry name" value="PEGA"/>
    <property type="match status" value="4"/>
</dbReference>
<gene>
    <name evidence="2" type="ORF">KHC33_09745</name>
</gene>
<dbReference type="GeneID" id="65097467"/>
<proteinExistence type="predicted"/>
<feature type="domain" description="PEGA" evidence="1">
    <location>
        <begin position="260"/>
        <end position="331"/>
    </location>
</feature>
<keyword evidence="3" id="KW-1185">Reference proteome</keyword>